<accession>A0ACC3NVZ9</accession>
<evidence type="ECO:0000313" key="2">
    <source>
        <dbReference type="Proteomes" id="UP001281147"/>
    </source>
</evidence>
<gene>
    <name evidence="1" type="ORF">LTR37_001968</name>
</gene>
<organism evidence="1 2">
    <name type="scientific">Vermiconidia calcicola</name>
    <dbReference type="NCBI Taxonomy" id="1690605"/>
    <lineage>
        <taxon>Eukaryota</taxon>
        <taxon>Fungi</taxon>
        <taxon>Dikarya</taxon>
        <taxon>Ascomycota</taxon>
        <taxon>Pezizomycotina</taxon>
        <taxon>Dothideomycetes</taxon>
        <taxon>Dothideomycetidae</taxon>
        <taxon>Mycosphaerellales</taxon>
        <taxon>Extremaceae</taxon>
        <taxon>Vermiconidia</taxon>
    </lineage>
</organism>
<protein>
    <submittedName>
        <fullName evidence="1">Uncharacterized protein</fullName>
    </submittedName>
</protein>
<evidence type="ECO:0000313" key="1">
    <source>
        <dbReference type="EMBL" id="KAK3723245.1"/>
    </source>
</evidence>
<sequence>MDDVPFFSSDVNFDPPPPNPFRDAGKASIEKMLDHAFEDRVASKRQVKQLTFVKGSPKSQYLRNLWWNRWTEFCAQTLKKDETGVPTAEDLERFFTTIVKRVQPRTNQVPSYTWLKGAVGNMVTNCVFHHPAFTLSPHERLRISTLVDSLLQQGKITQDPSWERAWAGAVVVRKLVSSLIDQAFEQGTITWDITVSKCLSIVFVAALGSRAGDVTIAPLDQHSLPFLAYQDIVIRMKGGTTIDDLEAVVTIRNEKGDKLDPKRKRIVLLKALKESTDSIVCPIKLLLTLALRLGHVAETSIDDLLLHTSQRKSKTVVWSFPERPVFAAYNGPGAAIDVEKPAGNHQLTKTVSQASRAAGILHQLRAHDLRRGAARDTANLNGKGKGVANKTTGVVLGHSAAPAGRVVTAHYVGAHDDDVWTKRVKQNYVDSIYNLPEAETPYQRKFQKFPSREITEACRLERVDEQNASVRTEVSKRLEKRRRADWGEQESRKRQDPTPPVQDHLSDLPADEGTTDDFPLDPQLAQHSQELCNAMTGVQDSADQPEVETILLDVLRQGLAPSTTKAWETSDTLSFVHRFSTINVSCNQGLQQSSKNERRATTRQRLVDSLQGNSRDQVTSFIYVCKNQIYGCPYVHGFRVELVRHELTCAITSTEVFDALDAKEAAKKFHCTEEGCQKSFATVGKRNSHVKDMHGWPKPCPKGCDNTSFNNRGELSRHMESHSPFTSTKCLVPLCTSDNVFDRAKLYRAHIKKVHKFVGKEIDQYMPYTKKKPFEHTGCRVRGCVSEATFDSPSKYKAHLRDKHKMDDDQVEQEMMGL</sequence>
<comment type="caution">
    <text evidence="1">The sequence shown here is derived from an EMBL/GenBank/DDBJ whole genome shotgun (WGS) entry which is preliminary data.</text>
</comment>
<proteinExistence type="predicted"/>
<dbReference type="EMBL" id="JAUTXU010000010">
    <property type="protein sequence ID" value="KAK3723245.1"/>
    <property type="molecule type" value="Genomic_DNA"/>
</dbReference>
<reference evidence="1" key="1">
    <citation type="submission" date="2023-07" db="EMBL/GenBank/DDBJ databases">
        <title>Black Yeasts Isolated from many extreme environments.</title>
        <authorList>
            <person name="Coleine C."/>
            <person name="Stajich J.E."/>
            <person name="Selbmann L."/>
        </authorList>
    </citation>
    <scope>NUCLEOTIDE SEQUENCE</scope>
    <source>
        <strain evidence="1">CCFEE 5714</strain>
    </source>
</reference>
<name>A0ACC3NVZ9_9PEZI</name>
<dbReference type="Proteomes" id="UP001281147">
    <property type="component" value="Unassembled WGS sequence"/>
</dbReference>
<keyword evidence="2" id="KW-1185">Reference proteome</keyword>